<name>A0AAU8JH65_9CYAN</name>
<keyword evidence="3" id="KW-0378">Hydrolase</keyword>
<dbReference type="GO" id="GO:0008237">
    <property type="term" value="F:metallopeptidase activity"/>
    <property type="evidence" value="ECO:0007669"/>
    <property type="project" value="UniProtKB-KW"/>
</dbReference>
<keyword evidence="3" id="KW-0482">Metalloprotease</keyword>
<dbReference type="NCBIfam" id="TIGR02595">
    <property type="entry name" value="PEP_CTERM"/>
    <property type="match status" value="1"/>
</dbReference>
<reference evidence="3" key="1">
    <citation type="submission" date="2024-07" db="EMBL/GenBank/DDBJ databases">
        <authorList>
            <person name="Kim Y.J."/>
            <person name="Jeong J.Y."/>
        </authorList>
    </citation>
    <scope>NUCLEOTIDE SEQUENCE</scope>
    <source>
        <strain evidence="3">GIHE-MW2</strain>
    </source>
</reference>
<dbReference type="InterPro" id="IPR013424">
    <property type="entry name" value="Ice-binding_C"/>
</dbReference>
<gene>
    <name evidence="3" type="ORF">ABWT76_001416</name>
</gene>
<feature type="domain" description="Ice-binding protein C-terminal" evidence="2">
    <location>
        <begin position="461"/>
        <end position="486"/>
    </location>
</feature>
<proteinExistence type="predicted"/>
<accession>A0AAU8JH65</accession>
<dbReference type="RefSeq" id="WP_054469518.1">
    <property type="nucleotide sequence ID" value="NZ_CP159837.1"/>
</dbReference>
<organism evidence="3">
    <name type="scientific">Planktothricoides raciborskii GIHE-MW2</name>
    <dbReference type="NCBI Taxonomy" id="2792601"/>
    <lineage>
        <taxon>Bacteria</taxon>
        <taxon>Bacillati</taxon>
        <taxon>Cyanobacteriota</taxon>
        <taxon>Cyanophyceae</taxon>
        <taxon>Oscillatoriophycideae</taxon>
        <taxon>Oscillatoriales</taxon>
        <taxon>Oscillatoriaceae</taxon>
        <taxon>Planktothricoides</taxon>
    </lineage>
</organism>
<dbReference type="InterPro" id="IPR024079">
    <property type="entry name" value="MetalloPept_cat_dom_sf"/>
</dbReference>
<keyword evidence="3" id="KW-0645">Protease</keyword>
<dbReference type="Gene3D" id="3.40.390.10">
    <property type="entry name" value="Collagenase (Catalytic Domain)"/>
    <property type="match status" value="1"/>
</dbReference>
<dbReference type="Pfam" id="PF07589">
    <property type="entry name" value="PEP-CTERM"/>
    <property type="match status" value="1"/>
</dbReference>
<evidence type="ECO:0000313" key="3">
    <source>
        <dbReference type="EMBL" id="XCM38560.1"/>
    </source>
</evidence>
<sequence>MLNQQNNQNTNKPIREEANTGKNSQALLPIKSGQSLAKVALAIGSLIATSPSAQALNIHFDYAANTSLQVRSSFEMAASIWENLLSDNLDVRIEVGMVNFATEFGNGSNGTEDYSKILGLALPKFWEPDNGFQAFKTALAADAKSANDATAVANLNISQQIKDNYDLILTQANAKSLGLYNGSSTAFDGQIRINSAFNWDLDLTPNSGSTGVDQFHYLSVAIHEIAHVLGFTSGLDSNEWVTANSEGSATPGSTTARNQFTSLDSFRFNENGVLDVAQVTNATAKRYFSINGGATNLGQLSTGVNGDGYQASHWKNDKFLDANGNLVVNEMLGIMDPAFGMGERGKVSALDLTALDAIGWDLSGKTWNSLNMDTLAAQASTTATMSIFQDMLQQFQAQQGLRWSWWGRRWAVTEDGLLAAAGLTSLNQLNQSNQDEAFQKMLSYAATVGSVNPNSLPPATSVPEPTTTVALMGMGLLGLSAGRKRRQSKSSG</sequence>
<protein>
    <submittedName>
        <fullName evidence="3">NF038122 family metalloprotease</fullName>
    </submittedName>
</protein>
<dbReference type="SUPFAM" id="SSF55486">
    <property type="entry name" value="Metalloproteases ('zincins'), catalytic domain"/>
    <property type="match status" value="2"/>
</dbReference>
<evidence type="ECO:0000256" key="1">
    <source>
        <dbReference type="SAM" id="MobiDB-lite"/>
    </source>
</evidence>
<dbReference type="NCBIfam" id="NF038122">
    <property type="entry name" value="metallo_LGF"/>
    <property type="match status" value="1"/>
</dbReference>
<dbReference type="EMBL" id="CP159837">
    <property type="protein sequence ID" value="XCM38560.1"/>
    <property type="molecule type" value="Genomic_DNA"/>
</dbReference>
<feature type="region of interest" description="Disordered" evidence="1">
    <location>
        <begin position="1"/>
        <end position="22"/>
    </location>
</feature>
<feature type="compositionally biased region" description="Polar residues" evidence="1">
    <location>
        <begin position="1"/>
        <end position="12"/>
    </location>
</feature>
<evidence type="ECO:0000259" key="2">
    <source>
        <dbReference type="Pfam" id="PF07589"/>
    </source>
</evidence>
<dbReference type="AlphaFoldDB" id="A0AAU8JH65"/>